<evidence type="ECO:0000256" key="1">
    <source>
        <dbReference type="SAM" id="MobiDB-lite"/>
    </source>
</evidence>
<accession>A0A1Y5IIN2</accession>
<dbReference type="EMBL" id="KZ155774">
    <property type="protein sequence ID" value="OUS48507.1"/>
    <property type="molecule type" value="Genomic_DNA"/>
</dbReference>
<proteinExistence type="predicted"/>
<sequence length="67" mass="7165">MMIPEATNANANKNDTNALTEENPLKKINRMTTLQTSLASMLTLKADAPQSSSTSMANVYSTKSDSA</sequence>
<reference evidence="2" key="1">
    <citation type="submission" date="2017-04" db="EMBL/GenBank/DDBJ databases">
        <title>Population genomics of picophytoplankton unveils novel chromosome hypervariability.</title>
        <authorList>
            <consortium name="DOE Joint Genome Institute"/>
            <person name="Blanc-Mathieu R."/>
            <person name="Krasovec M."/>
            <person name="Hebrard M."/>
            <person name="Yau S."/>
            <person name="Desgranges E."/>
            <person name="Martin J."/>
            <person name="Schackwitz W."/>
            <person name="Kuo A."/>
            <person name="Salin G."/>
            <person name="Donnadieu C."/>
            <person name="Desdevises Y."/>
            <person name="Sanchez-Ferandin S."/>
            <person name="Moreau H."/>
            <person name="Rivals E."/>
            <person name="Grigoriev I.V."/>
            <person name="Grimsley N."/>
            <person name="Eyre-Walker A."/>
            <person name="Piganeau G."/>
        </authorList>
    </citation>
    <scope>NUCLEOTIDE SEQUENCE [LARGE SCALE GENOMIC DNA]</scope>
    <source>
        <strain evidence="2">RCC 1115</strain>
    </source>
</reference>
<feature type="region of interest" description="Disordered" evidence="1">
    <location>
        <begin position="46"/>
        <end position="67"/>
    </location>
</feature>
<evidence type="ECO:0000313" key="2">
    <source>
        <dbReference type="EMBL" id="OUS48507.1"/>
    </source>
</evidence>
<organism evidence="2">
    <name type="scientific">Ostreococcus tauri</name>
    <name type="common">Marine green alga</name>
    <dbReference type="NCBI Taxonomy" id="70448"/>
    <lineage>
        <taxon>Eukaryota</taxon>
        <taxon>Viridiplantae</taxon>
        <taxon>Chlorophyta</taxon>
        <taxon>Mamiellophyceae</taxon>
        <taxon>Mamiellales</taxon>
        <taxon>Bathycoccaceae</taxon>
        <taxon>Ostreococcus</taxon>
    </lineage>
</organism>
<dbReference type="Proteomes" id="UP000195557">
    <property type="component" value="Unassembled WGS sequence"/>
</dbReference>
<gene>
    <name evidence="2" type="ORF">BE221DRAFT_69111</name>
</gene>
<dbReference type="AlphaFoldDB" id="A0A1Y5IIN2"/>
<feature type="compositionally biased region" description="Low complexity" evidence="1">
    <location>
        <begin position="1"/>
        <end position="20"/>
    </location>
</feature>
<name>A0A1Y5IIN2_OSTTA</name>
<feature type="region of interest" description="Disordered" evidence="1">
    <location>
        <begin position="1"/>
        <end position="24"/>
    </location>
</feature>
<feature type="compositionally biased region" description="Polar residues" evidence="1">
    <location>
        <begin position="49"/>
        <end position="67"/>
    </location>
</feature>
<protein>
    <submittedName>
        <fullName evidence="2">Uncharacterized protein</fullName>
    </submittedName>
</protein>